<sequence length="154" mass="16326">MCRRVDKTSNYLTQASLLVLSSVEGPPRSPSPSPKAVSSTVSLYGGLLELFLSIYGGKILGYACFLTIRCPLRASLPAVSTRPSDEMPKERSPTAYESGGQVSVHCLRSLSGNQQIIEKTEMPRTNATGLTPASGANIGVSFQMTAADVLDTVT</sequence>
<dbReference type="RefSeq" id="XP_060423404.1">
    <property type="nucleotide sequence ID" value="XM_060573002.1"/>
</dbReference>
<protein>
    <submittedName>
        <fullName evidence="2">Uncharacterized protein</fullName>
    </submittedName>
</protein>
<feature type="region of interest" description="Disordered" evidence="1">
    <location>
        <begin position="79"/>
        <end position="98"/>
    </location>
</feature>
<evidence type="ECO:0000313" key="2">
    <source>
        <dbReference type="EMBL" id="KAK1658640.1"/>
    </source>
</evidence>
<keyword evidence="3" id="KW-1185">Reference proteome</keyword>
<evidence type="ECO:0000313" key="3">
    <source>
        <dbReference type="Proteomes" id="UP001224890"/>
    </source>
</evidence>
<evidence type="ECO:0000256" key="1">
    <source>
        <dbReference type="SAM" id="MobiDB-lite"/>
    </source>
</evidence>
<organism evidence="2 3">
    <name type="scientific">Colletotrichum godetiae</name>
    <dbReference type="NCBI Taxonomy" id="1209918"/>
    <lineage>
        <taxon>Eukaryota</taxon>
        <taxon>Fungi</taxon>
        <taxon>Dikarya</taxon>
        <taxon>Ascomycota</taxon>
        <taxon>Pezizomycotina</taxon>
        <taxon>Sordariomycetes</taxon>
        <taxon>Hypocreomycetidae</taxon>
        <taxon>Glomerellales</taxon>
        <taxon>Glomerellaceae</taxon>
        <taxon>Colletotrichum</taxon>
        <taxon>Colletotrichum acutatum species complex</taxon>
    </lineage>
</organism>
<proteinExistence type="predicted"/>
<gene>
    <name evidence="2" type="ORF">BDP55DRAFT_637603</name>
</gene>
<reference evidence="2" key="1">
    <citation type="submission" date="2021-06" db="EMBL/GenBank/DDBJ databases">
        <title>Comparative genomics, transcriptomics and evolutionary studies reveal genomic signatures of adaptation to plant cell wall in hemibiotrophic fungi.</title>
        <authorList>
            <consortium name="DOE Joint Genome Institute"/>
            <person name="Baroncelli R."/>
            <person name="Diaz J.F."/>
            <person name="Benocci T."/>
            <person name="Peng M."/>
            <person name="Battaglia E."/>
            <person name="Haridas S."/>
            <person name="Andreopoulos W."/>
            <person name="Labutti K."/>
            <person name="Pangilinan J."/>
            <person name="Floch G.L."/>
            <person name="Makela M.R."/>
            <person name="Henrissat B."/>
            <person name="Grigoriev I.V."/>
            <person name="Crouch J.A."/>
            <person name="De Vries R.P."/>
            <person name="Sukno S.A."/>
            <person name="Thon M.R."/>
        </authorList>
    </citation>
    <scope>NUCLEOTIDE SEQUENCE</scope>
    <source>
        <strain evidence="2">CBS 193.32</strain>
    </source>
</reference>
<dbReference type="Proteomes" id="UP001224890">
    <property type="component" value="Unassembled WGS sequence"/>
</dbReference>
<dbReference type="GeneID" id="85457528"/>
<dbReference type="EMBL" id="JAHMHR010000070">
    <property type="protein sequence ID" value="KAK1658640.1"/>
    <property type="molecule type" value="Genomic_DNA"/>
</dbReference>
<comment type="caution">
    <text evidence="2">The sequence shown here is derived from an EMBL/GenBank/DDBJ whole genome shotgun (WGS) entry which is preliminary data.</text>
</comment>
<dbReference type="AlphaFoldDB" id="A0AAJ0A8V1"/>
<name>A0AAJ0A8V1_9PEZI</name>
<feature type="compositionally biased region" description="Basic and acidic residues" evidence="1">
    <location>
        <begin position="83"/>
        <end position="92"/>
    </location>
</feature>
<accession>A0AAJ0A8V1</accession>